<dbReference type="PANTHER" id="PTHR36108:SF13">
    <property type="entry name" value="COLOSSIN-B-RELATED"/>
    <property type="match status" value="1"/>
</dbReference>
<reference evidence="9 10" key="1">
    <citation type="journal article" date="2015" name="Genome Announc.">
        <title>Expanding the biotechnology potential of lactobacilli through comparative genomics of 213 strains and associated genera.</title>
        <authorList>
            <person name="Sun Z."/>
            <person name="Harris H.M."/>
            <person name="McCann A."/>
            <person name="Guo C."/>
            <person name="Argimon S."/>
            <person name="Zhang W."/>
            <person name="Yang X."/>
            <person name="Jeffery I.B."/>
            <person name="Cooney J.C."/>
            <person name="Kagawa T.F."/>
            <person name="Liu W."/>
            <person name="Song Y."/>
            <person name="Salvetti E."/>
            <person name="Wrobel A."/>
            <person name="Rasinkangas P."/>
            <person name="Parkhill J."/>
            <person name="Rea M.C."/>
            <person name="O'Sullivan O."/>
            <person name="Ritari J."/>
            <person name="Douillard F.P."/>
            <person name="Paul Ross R."/>
            <person name="Yang R."/>
            <person name="Briner A.E."/>
            <person name="Felis G.E."/>
            <person name="de Vos W.M."/>
            <person name="Barrangou R."/>
            <person name="Klaenhammer T.R."/>
            <person name="Caufield P.W."/>
            <person name="Cui Y."/>
            <person name="Zhang H."/>
            <person name="O'Toole P.W."/>
        </authorList>
    </citation>
    <scope>NUCLEOTIDE SEQUENCE [LARGE SCALE GENOMIC DNA]</scope>
    <source>
        <strain evidence="9 10">DSM 16230</strain>
    </source>
</reference>
<evidence type="ECO:0000259" key="8">
    <source>
        <dbReference type="PROSITE" id="PS50847"/>
    </source>
</evidence>
<dbReference type="Pfam" id="PF17802">
    <property type="entry name" value="SpaA"/>
    <property type="match status" value="5"/>
</dbReference>
<feature type="domain" description="Gram-positive cocci surface proteins LPxTG" evidence="8">
    <location>
        <begin position="511"/>
        <end position="549"/>
    </location>
</feature>
<evidence type="ECO:0000256" key="2">
    <source>
        <dbReference type="ARBA" id="ARBA00022512"/>
    </source>
</evidence>
<protein>
    <recommendedName>
        <fullName evidence="8">Gram-positive cocci surface proteins LPxTG domain-containing protein</fullName>
    </recommendedName>
</protein>
<dbReference type="Gene3D" id="2.60.40.10">
    <property type="entry name" value="Immunoglobulins"/>
    <property type="match status" value="5"/>
</dbReference>
<keyword evidence="7" id="KW-1133">Transmembrane helix</keyword>
<name>A0A0R1V7H9_9LACO</name>
<evidence type="ECO:0000256" key="3">
    <source>
        <dbReference type="ARBA" id="ARBA00022525"/>
    </source>
</evidence>
<evidence type="ECO:0000256" key="4">
    <source>
        <dbReference type="ARBA" id="ARBA00022729"/>
    </source>
</evidence>
<dbReference type="PROSITE" id="PS50847">
    <property type="entry name" value="GRAM_POS_ANCHORING"/>
    <property type="match status" value="1"/>
</dbReference>
<feature type="transmembrane region" description="Helical" evidence="7">
    <location>
        <begin position="518"/>
        <end position="539"/>
    </location>
</feature>
<evidence type="ECO:0000256" key="6">
    <source>
        <dbReference type="SAM" id="MobiDB-lite"/>
    </source>
</evidence>
<feature type="region of interest" description="Disordered" evidence="6">
    <location>
        <begin position="459"/>
        <end position="513"/>
    </location>
</feature>
<evidence type="ECO:0000256" key="5">
    <source>
        <dbReference type="ARBA" id="ARBA00023088"/>
    </source>
</evidence>
<dbReference type="NCBIfam" id="TIGR01167">
    <property type="entry name" value="LPXTG_anchor"/>
    <property type="match status" value="1"/>
</dbReference>
<dbReference type="PATRIC" id="fig|1423801.4.peg.1214"/>
<keyword evidence="2" id="KW-0134">Cell wall</keyword>
<keyword evidence="5" id="KW-0572">Peptidoglycan-anchor</keyword>
<keyword evidence="10" id="KW-1185">Reference proteome</keyword>
<dbReference type="InterPro" id="IPR019931">
    <property type="entry name" value="LPXTG_anchor"/>
</dbReference>
<evidence type="ECO:0000313" key="10">
    <source>
        <dbReference type="Proteomes" id="UP000051166"/>
    </source>
</evidence>
<keyword evidence="3" id="KW-0964">Secreted</keyword>
<dbReference type="PANTHER" id="PTHR36108">
    <property type="entry name" value="COLOSSIN-B-RELATED"/>
    <property type="match status" value="1"/>
</dbReference>
<feature type="compositionally biased region" description="Polar residues" evidence="6">
    <location>
        <begin position="477"/>
        <end position="501"/>
    </location>
</feature>
<dbReference type="Pfam" id="PF00746">
    <property type="entry name" value="Gram_pos_anchor"/>
    <property type="match status" value="1"/>
</dbReference>
<feature type="compositionally biased region" description="Basic and acidic residues" evidence="6">
    <location>
        <begin position="464"/>
        <end position="476"/>
    </location>
</feature>
<comment type="caution">
    <text evidence="9">The sequence shown here is derived from an EMBL/GenBank/DDBJ whole genome shotgun (WGS) entry which is preliminary data.</text>
</comment>
<dbReference type="SUPFAM" id="SSF49478">
    <property type="entry name" value="Cna protein B-type domain"/>
    <property type="match status" value="5"/>
</dbReference>
<accession>A0A0R1V7H9</accession>
<dbReference type="InterPro" id="IPR041033">
    <property type="entry name" value="SpaA_PFL_dom_1"/>
</dbReference>
<keyword evidence="4" id="KW-0732">Signal</keyword>
<dbReference type="STRING" id="1423801.FD50_GL001191"/>
<evidence type="ECO:0000256" key="1">
    <source>
        <dbReference type="ARBA" id="ARBA00007257"/>
    </source>
</evidence>
<evidence type="ECO:0000313" key="9">
    <source>
        <dbReference type="EMBL" id="KRL97819.1"/>
    </source>
</evidence>
<keyword evidence="7" id="KW-0472">Membrane</keyword>
<dbReference type="AlphaFoldDB" id="A0A0R1V7H9"/>
<keyword evidence="7" id="KW-0812">Transmembrane</keyword>
<proteinExistence type="inferred from homology"/>
<comment type="similarity">
    <text evidence="1">Belongs to the serine-aspartate repeat-containing protein (SDr) family.</text>
</comment>
<sequence length="549" mass="59016">MTKTDGDTGKVLARATFDLYNSNDKLIKEGLTTDKNGQIKVDNLKPGNYYFKETAAPAGYDFNKDTHYGFTVELQVTTRVAAVSVKNAEKTGSVVLTKTDSDTGKTLSGAVFDLYKKDGTKIASGLTTDAAGQVKVAELKPGDYYFKETSAPAGYELNDAKLNFTVELQTTVKVATVSATNAEKTGSVVLTKTDSDTGKTLAGATFDLYKADGTKLETGLTTGNNGQIKVDNLKPGDYYFKETSAPAGYELNDTKLNFTVELQTTVKVATVSATNAEKTGSVVLTKTDSDTGKTLSGAVFDLYKKDGTKVASGLTTDAAGQINVAELKPGQYYFVETSAPAGYSFDIKKQYSFTIVLNQQHAVTVKATNTEKTGSVVLTKTDGDTGKALSGAVFDLYKKDGTKVASGLTTDVKGQVKYNNLKLGKYYFVEVKAPKGYDLNKDKQTFRITLRMTEKSIPANVQVTDKKTPVQPEKPENPTQSSSSKPRTGTSGSTINKQTGSSDKRTSKGNLPQTGEQYSGYLTVIGIVIILAVLGIILYRRRLNHKNSK</sequence>
<dbReference type="Proteomes" id="UP000051166">
    <property type="component" value="Unassembled WGS sequence"/>
</dbReference>
<gene>
    <name evidence="9" type="ORF">FD50_GL001191</name>
</gene>
<dbReference type="EMBL" id="AZFQ01000049">
    <property type="protein sequence ID" value="KRL97819.1"/>
    <property type="molecule type" value="Genomic_DNA"/>
</dbReference>
<organism evidence="9 10">
    <name type="scientific">Liquorilactobacillus satsumensis DSM 16230 = JCM 12392</name>
    <dbReference type="NCBI Taxonomy" id="1423801"/>
    <lineage>
        <taxon>Bacteria</taxon>
        <taxon>Bacillati</taxon>
        <taxon>Bacillota</taxon>
        <taxon>Bacilli</taxon>
        <taxon>Lactobacillales</taxon>
        <taxon>Lactobacillaceae</taxon>
        <taxon>Liquorilactobacillus</taxon>
    </lineage>
</organism>
<evidence type="ECO:0000256" key="7">
    <source>
        <dbReference type="SAM" id="Phobius"/>
    </source>
</evidence>
<dbReference type="InterPro" id="IPR013783">
    <property type="entry name" value="Ig-like_fold"/>
</dbReference>